<keyword evidence="3" id="KW-1185">Reference proteome</keyword>
<organism evidence="2 3">
    <name type="scientific">Trifolium medium</name>
    <dbReference type="NCBI Taxonomy" id="97028"/>
    <lineage>
        <taxon>Eukaryota</taxon>
        <taxon>Viridiplantae</taxon>
        <taxon>Streptophyta</taxon>
        <taxon>Embryophyta</taxon>
        <taxon>Tracheophyta</taxon>
        <taxon>Spermatophyta</taxon>
        <taxon>Magnoliopsida</taxon>
        <taxon>eudicotyledons</taxon>
        <taxon>Gunneridae</taxon>
        <taxon>Pentapetalae</taxon>
        <taxon>rosids</taxon>
        <taxon>fabids</taxon>
        <taxon>Fabales</taxon>
        <taxon>Fabaceae</taxon>
        <taxon>Papilionoideae</taxon>
        <taxon>50 kb inversion clade</taxon>
        <taxon>NPAAA clade</taxon>
        <taxon>Hologalegina</taxon>
        <taxon>IRL clade</taxon>
        <taxon>Trifolieae</taxon>
        <taxon>Trifolium</taxon>
    </lineage>
</organism>
<proteinExistence type="predicted"/>
<dbReference type="AlphaFoldDB" id="A0A392QZ69"/>
<feature type="signal peptide" evidence="1">
    <location>
        <begin position="1"/>
        <end position="15"/>
    </location>
</feature>
<evidence type="ECO:0000313" key="3">
    <source>
        <dbReference type="Proteomes" id="UP000265520"/>
    </source>
</evidence>
<feature type="chain" id="PRO_5017269507" evidence="1">
    <location>
        <begin position="16"/>
        <end position="65"/>
    </location>
</feature>
<name>A0A392QZ69_9FABA</name>
<keyword evidence="1" id="KW-0732">Signal</keyword>
<accession>A0A392QZ69</accession>
<dbReference type="Proteomes" id="UP000265520">
    <property type="component" value="Unassembled WGS sequence"/>
</dbReference>
<comment type="caution">
    <text evidence="2">The sequence shown here is derived from an EMBL/GenBank/DDBJ whole genome shotgun (WGS) entry which is preliminary data.</text>
</comment>
<protein>
    <submittedName>
        <fullName evidence="2">Uncharacterized protein</fullName>
    </submittedName>
</protein>
<dbReference type="EMBL" id="LXQA010173930">
    <property type="protein sequence ID" value="MCI29641.1"/>
    <property type="molecule type" value="Genomic_DNA"/>
</dbReference>
<sequence>MFVVVSLMSWSILTARFLNNILNNKWIKLSFLAIDDVGTAEDARDLEQNTIGIESGVAIEKIVDG</sequence>
<reference evidence="2 3" key="1">
    <citation type="journal article" date="2018" name="Front. Plant Sci.">
        <title>Red Clover (Trifolium pratense) and Zigzag Clover (T. medium) - A Picture of Genomic Similarities and Differences.</title>
        <authorList>
            <person name="Dluhosova J."/>
            <person name="Istvanek J."/>
            <person name="Nedelnik J."/>
            <person name="Repkova J."/>
        </authorList>
    </citation>
    <scope>NUCLEOTIDE SEQUENCE [LARGE SCALE GENOMIC DNA]</scope>
    <source>
        <strain evidence="3">cv. 10/8</strain>
        <tissue evidence="2">Leaf</tissue>
    </source>
</reference>
<evidence type="ECO:0000313" key="2">
    <source>
        <dbReference type="EMBL" id="MCI29641.1"/>
    </source>
</evidence>
<feature type="non-terminal residue" evidence="2">
    <location>
        <position position="65"/>
    </location>
</feature>
<evidence type="ECO:0000256" key="1">
    <source>
        <dbReference type="SAM" id="SignalP"/>
    </source>
</evidence>